<dbReference type="EMBL" id="JAENIK010000001">
    <property type="protein sequence ID" value="MBK1814100.1"/>
    <property type="molecule type" value="Genomic_DNA"/>
</dbReference>
<dbReference type="InterPro" id="IPR014017">
    <property type="entry name" value="DNA_helicase_UvrD-like_C"/>
</dbReference>
<evidence type="ECO:0000256" key="1">
    <source>
        <dbReference type="ARBA" id="ARBA00009922"/>
    </source>
</evidence>
<dbReference type="GO" id="GO:0000725">
    <property type="term" value="P:recombinational repair"/>
    <property type="evidence" value="ECO:0007669"/>
    <property type="project" value="TreeGrafter"/>
</dbReference>
<keyword evidence="6" id="KW-0413">Isomerase</keyword>
<dbReference type="Pfam" id="PF13361">
    <property type="entry name" value="UvrD_C"/>
    <property type="match status" value="1"/>
</dbReference>
<dbReference type="PROSITE" id="PS51217">
    <property type="entry name" value="UVRD_HELICASE_CTER"/>
    <property type="match status" value="1"/>
</dbReference>
<dbReference type="CDD" id="cd17932">
    <property type="entry name" value="DEXQc_UvrD"/>
    <property type="match status" value="1"/>
</dbReference>
<keyword evidence="4 10" id="KW-0347">Helicase</keyword>
<gene>
    <name evidence="13" type="ORF">JIN84_00570</name>
</gene>
<proteinExistence type="inferred from homology"/>
<dbReference type="GO" id="GO:0005829">
    <property type="term" value="C:cytosol"/>
    <property type="evidence" value="ECO:0007669"/>
    <property type="project" value="TreeGrafter"/>
</dbReference>
<protein>
    <recommendedName>
        <fullName evidence="8">DNA 3'-5' helicase</fullName>
        <ecNumber evidence="8">5.6.2.4</ecNumber>
    </recommendedName>
</protein>
<evidence type="ECO:0000259" key="11">
    <source>
        <dbReference type="PROSITE" id="PS51198"/>
    </source>
</evidence>
<keyword evidence="3 10" id="KW-0378">Hydrolase</keyword>
<evidence type="ECO:0000256" key="9">
    <source>
        <dbReference type="ARBA" id="ARBA00048988"/>
    </source>
</evidence>
<evidence type="ECO:0000256" key="2">
    <source>
        <dbReference type="ARBA" id="ARBA00022741"/>
    </source>
</evidence>
<evidence type="ECO:0000259" key="12">
    <source>
        <dbReference type="PROSITE" id="PS51217"/>
    </source>
</evidence>
<dbReference type="GO" id="GO:0043138">
    <property type="term" value="F:3'-5' DNA helicase activity"/>
    <property type="evidence" value="ECO:0007669"/>
    <property type="project" value="UniProtKB-EC"/>
</dbReference>
<dbReference type="Gene3D" id="3.40.50.300">
    <property type="entry name" value="P-loop containing nucleotide triphosphate hydrolases"/>
    <property type="match status" value="2"/>
</dbReference>
<dbReference type="CDD" id="cd18807">
    <property type="entry name" value="SF1_C_UvrD"/>
    <property type="match status" value="1"/>
</dbReference>
<feature type="binding site" evidence="10">
    <location>
        <begin position="29"/>
        <end position="36"/>
    </location>
    <ligand>
        <name>ATP</name>
        <dbReference type="ChEBI" id="CHEBI:30616"/>
    </ligand>
</feature>
<dbReference type="PANTHER" id="PTHR11070">
    <property type="entry name" value="UVRD / RECB / PCRA DNA HELICASE FAMILY MEMBER"/>
    <property type="match status" value="1"/>
</dbReference>
<evidence type="ECO:0000256" key="6">
    <source>
        <dbReference type="ARBA" id="ARBA00023235"/>
    </source>
</evidence>
<dbReference type="PANTHER" id="PTHR11070:SF64">
    <property type="entry name" value="ATP-DEPENDENT DNA HELICASE REP"/>
    <property type="match status" value="1"/>
</dbReference>
<evidence type="ECO:0000256" key="7">
    <source>
        <dbReference type="ARBA" id="ARBA00034617"/>
    </source>
</evidence>
<reference evidence="13" key="1">
    <citation type="submission" date="2021-01" db="EMBL/GenBank/DDBJ databases">
        <title>Modified the classification status of verrucomicrobia.</title>
        <authorList>
            <person name="Feng X."/>
        </authorList>
    </citation>
    <scope>NUCLEOTIDE SEQUENCE</scope>
    <source>
        <strain evidence="13">JCM 18052</strain>
    </source>
</reference>
<feature type="domain" description="UvrD-like helicase C-terminal" evidence="12">
    <location>
        <begin position="282"/>
        <end position="561"/>
    </location>
</feature>
<organism evidence="13 14">
    <name type="scientific">Luteolibacter yonseiensis</name>
    <dbReference type="NCBI Taxonomy" id="1144680"/>
    <lineage>
        <taxon>Bacteria</taxon>
        <taxon>Pseudomonadati</taxon>
        <taxon>Verrucomicrobiota</taxon>
        <taxon>Verrucomicrobiia</taxon>
        <taxon>Verrucomicrobiales</taxon>
        <taxon>Verrucomicrobiaceae</taxon>
        <taxon>Luteolibacter</taxon>
    </lineage>
</organism>
<evidence type="ECO:0000313" key="14">
    <source>
        <dbReference type="Proteomes" id="UP000600139"/>
    </source>
</evidence>
<accession>A0A934V9E9</accession>
<feature type="domain" description="UvrD-like helicase ATP-binding" evidence="11">
    <location>
        <begin position="8"/>
        <end position="281"/>
    </location>
</feature>
<dbReference type="PROSITE" id="PS51198">
    <property type="entry name" value="UVRD_HELICASE_ATP_BIND"/>
    <property type="match status" value="1"/>
</dbReference>
<name>A0A934V9E9_9BACT</name>
<dbReference type="InterPro" id="IPR014016">
    <property type="entry name" value="UvrD-like_ATP-bd"/>
</dbReference>
<evidence type="ECO:0000256" key="4">
    <source>
        <dbReference type="ARBA" id="ARBA00022806"/>
    </source>
</evidence>
<dbReference type="RefSeq" id="WP_200349063.1">
    <property type="nucleotide sequence ID" value="NZ_BAABHZ010000005.1"/>
</dbReference>
<comment type="caution">
    <text evidence="13">The sequence shown here is derived from an EMBL/GenBank/DDBJ whole genome shotgun (WGS) entry which is preliminary data.</text>
</comment>
<keyword evidence="14" id="KW-1185">Reference proteome</keyword>
<evidence type="ECO:0000256" key="8">
    <source>
        <dbReference type="ARBA" id="ARBA00034808"/>
    </source>
</evidence>
<comment type="similarity">
    <text evidence="1">Belongs to the helicase family. UvrD subfamily.</text>
</comment>
<dbReference type="Proteomes" id="UP000600139">
    <property type="component" value="Unassembled WGS sequence"/>
</dbReference>
<evidence type="ECO:0000256" key="10">
    <source>
        <dbReference type="PROSITE-ProRule" id="PRU00560"/>
    </source>
</evidence>
<dbReference type="InterPro" id="IPR000212">
    <property type="entry name" value="DNA_helicase_UvrD/REP"/>
</dbReference>
<comment type="catalytic activity">
    <reaction evidence="9">
        <text>ATP + H2O = ADP + phosphate + H(+)</text>
        <dbReference type="Rhea" id="RHEA:13065"/>
        <dbReference type="ChEBI" id="CHEBI:15377"/>
        <dbReference type="ChEBI" id="CHEBI:15378"/>
        <dbReference type="ChEBI" id="CHEBI:30616"/>
        <dbReference type="ChEBI" id="CHEBI:43474"/>
        <dbReference type="ChEBI" id="CHEBI:456216"/>
        <dbReference type="EC" id="5.6.2.4"/>
    </reaction>
</comment>
<dbReference type="GO" id="GO:0005524">
    <property type="term" value="F:ATP binding"/>
    <property type="evidence" value="ECO:0007669"/>
    <property type="project" value="UniProtKB-UniRule"/>
</dbReference>
<evidence type="ECO:0000256" key="5">
    <source>
        <dbReference type="ARBA" id="ARBA00022840"/>
    </source>
</evidence>
<dbReference type="GO" id="GO:0003677">
    <property type="term" value="F:DNA binding"/>
    <property type="evidence" value="ECO:0007669"/>
    <property type="project" value="InterPro"/>
</dbReference>
<evidence type="ECO:0000313" key="13">
    <source>
        <dbReference type="EMBL" id="MBK1814100.1"/>
    </source>
</evidence>
<keyword evidence="2 10" id="KW-0547">Nucleotide-binding</keyword>
<dbReference type="Pfam" id="PF00580">
    <property type="entry name" value="UvrD-helicase"/>
    <property type="match status" value="1"/>
</dbReference>
<dbReference type="Gene3D" id="1.10.486.10">
    <property type="entry name" value="PCRA, domain 4"/>
    <property type="match status" value="1"/>
</dbReference>
<dbReference type="GO" id="GO:0016787">
    <property type="term" value="F:hydrolase activity"/>
    <property type="evidence" value="ECO:0007669"/>
    <property type="project" value="UniProtKB-UniRule"/>
</dbReference>
<evidence type="ECO:0000256" key="3">
    <source>
        <dbReference type="ARBA" id="ARBA00022801"/>
    </source>
</evidence>
<dbReference type="SUPFAM" id="SSF52540">
    <property type="entry name" value="P-loop containing nucleoside triphosphate hydrolases"/>
    <property type="match status" value="1"/>
</dbReference>
<comment type="catalytic activity">
    <reaction evidence="7">
        <text>Couples ATP hydrolysis with the unwinding of duplex DNA by translocating in the 3'-5' direction.</text>
        <dbReference type="EC" id="5.6.2.4"/>
    </reaction>
</comment>
<dbReference type="AlphaFoldDB" id="A0A934V9E9"/>
<dbReference type="InterPro" id="IPR013986">
    <property type="entry name" value="DExx_box_DNA_helicase_dom_sf"/>
</dbReference>
<keyword evidence="5 10" id="KW-0067">ATP-binding</keyword>
<dbReference type="InterPro" id="IPR027417">
    <property type="entry name" value="P-loop_NTPase"/>
</dbReference>
<sequence>MASSFSFDSLNQAQREAVGALDGPVMLLAGAGTGKTRTVTCRIAHMLEKRISPSEILAVTFTNKAASEMRERIGGMVSKRAADDMTVCTFHSLCVRILRGGIEKLGYKKNFSICSHSDQTGMMKQLLVRKGGADVKVKPDEVLSAISKAKNKGVEPQDMEDDFFSTLAFAYQNELRAQNAVDFDDLLLLGEKILREHSDVREMFRQRYTRVTVDEFQDTNALQMQLLQQLVGPPNYHVCVVGDDDQSIYGWRGAEVANILQFEKFFPDPKIIRLEENYRSTHAVLHTANSLIKHNVGRREKILRSTRKDGDPVRIVAMPGDDQEAEFIAEEILSEKGAIGREWEDFAILFRTNGQSRKLELAFRERKIPYRMVGAQSFYDRREVRDVLAYAQLLASPDADVPLLRVLNAPNRGIGQSTAVLATDWSREHHESVWQALCDPEFTGQLGPKAANAVQEFVAIIAGAKNRIEIAKENPADVLDSLIKQIEYQTWIERACKTDAERQQRGEGIFSVIDSLRHHLGKSPKSTLQSFLDHSALASEKEDDLEKKQGATLITLHASKGLEFPIVFLIGLEEGFLPHTRSIAEGTKDEERRLLYVGITRAQDQLTMTYCATRIKYGQETGCQPSSFIGELDDEHLTHTTYDDILGAAPSTDELDNFFGGLKGLLGD</sequence>
<dbReference type="Gene3D" id="1.10.10.160">
    <property type="match status" value="1"/>
</dbReference>
<dbReference type="EC" id="5.6.2.4" evidence="8"/>